<proteinExistence type="predicted"/>
<keyword evidence="5" id="KW-0349">Heme</keyword>
<dbReference type="STRING" id="121845.A0A3Q0J0D6"/>
<keyword evidence="4" id="KW-0325">Glycoprotein</keyword>
<keyword evidence="5" id="KW-0408">Iron</keyword>
<reference evidence="8" key="1">
    <citation type="submission" date="2025-08" db="UniProtKB">
        <authorList>
            <consortium name="RefSeq"/>
        </authorList>
    </citation>
    <scope>IDENTIFICATION</scope>
</reference>
<keyword evidence="6" id="KW-0732">Signal</keyword>
<keyword evidence="3" id="KW-0560">Oxidoreductase</keyword>
<protein>
    <submittedName>
        <fullName evidence="8">Chorion peroxidase-like</fullName>
    </submittedName>
</protein>
<feature type="chain" id="PRO_5018017186" evidence="6">
    <location>
        <begin position="28"/>
        <end position="681"/>
    </location>
</feature>
<keyword evidence="5" id="KW-0479">Metal-binding</keyword>
<name>A0A3Q0J0D6_DIACI</name>
<dbReference type="GO" id="GO:0006979">
    <property type="term" value="P:response to oxidative stress"/>
    <property type="evidence" value="ECO:0007669"/>
    <property type="project" value="InterPro"/>
</dbReference>
<dbReference type="PANTHER" id="PTHR11475:SF4">
    <property type="entry name" value="CHORION PEROXIDASE"/>
    <property type="match status" value="1"/>
</dbReference>
<sequence>MVFARVLSGNSLGFLLVILVQVVPLKCLRSSAPFSLSTDEQNVADQCFTTQQCNATAKYRTADGTCNNPEKPWWGAANTPYVRLLKPIYSDTDNNHRVSVVDGSPLPSARLVTSTFLRSNFSLQDKRTRMFMVFAQLISHVDFFSPANGQISPYFSADNNHRVSVVDGSPLPSARLVTSTFLRSNFSLQDKRTRMFMVFAQLISHDVLLNPQAQGSSCCSATGDQVVSTSGVCRPISIPADDVFFSTFGRKCQEYHQSLGTNCSSLPSSPILPKSFTTHYIDASFLYGSSAEEQASLRTGESGKLLTVTDGANNNQYLITKNISSCPFARKNCYGGGDPRVNQHLDLAAMETVFVKFHNAVADKLVAINPSWVANDEILFQESRRIVIGVFQHIIYNEWLPLFIGVDTVKALNLTPATSGFASGYDPKVNPSSLADFAGAAFRTLHSFTPDTITIGPIPSSPLMTIKFSSTFQRPGDFLQEGETFDSVLQDLLTAKQRTLSRFFSTEILDHFIDSRVPLINGSVLFGDDLAAMDVHRGRDYGLRGYNDYRTLCGLPRFEDFKATAAEFGADVAQKLYTAYKSPDDIDYYLGIVLELTGKDTTSVASTLRCIVGEAFQRYKVGDGYFYEWGSRPGSFSSAQLDFIRSVKLSHVICMTANHLESVPSNAFLPAFCVWSNLKGL</sequence>
<keyword evidence="7" id="KW-1185">Reference proteome</keyword>
<dbReference type="GeneID" id="103512707"/>
<accession>A0A3Q0J0D6</accession>
<dbReference type="InterPro" id="IPR010255">
    <property type="entry name" value="Haem_peroxidase_sf"/>
</dbReference>
<feature type="binding site" description="axial binding residue" evidence="5">
    <location>
        <position position="446"/>
    </location>
    <ligand>
        <name>heme b</name>
        <dbReference type="ChEBI" id="CHEBI:60344"/>
    </ligand>
    <ligandPart>
        <name>Fe</name>
        <dbReference type="ChEBI" id="CHEBI:18248"/>
    </ligandPart>
</feature>
<dbReference type="Gene3D" id="1.10.640.10">
    <property type="entry name" value="Haem peroxidase domain superfamily, animal type"/>
    <property type="match status" value="2"/>
</dbReference>
<dbReference type="GO" id="GO:0046872">
    <property type="term" value="F:metal ion binding"/>
    <property type="evidence" value="ECO:0007669"/>
    <property type="project" value="UniProtKB-KW"/>
</dbReference>
<dbReference type="PaxDb" id="121845-A0A3Q0J0D6"/>
<dbReference type="PANTHER" id="PTHR11475">
    <property type="entry name" value="OXIDASE/PEROXIDASE"/>
    <property type="match status" value="1"/>
</dbReference>
<dbReference type="InterPro" id="IPR037120">
    <property type="entry name" value="Haem_peroxidase_sf_animal"/>
</dbReference>
<dbReference type="KEGG" id="dci:103512707"/>
<evidence type="ECO:0000256" key="6">
    <source>
        <dbReference type="SAM" id="SignalP"/>
    </source>
</evidence>
<dbReference type="RefSeq" id="XP_026681906.1">
    <property type="nucleotide sequence ID" value="XM_026826105.1"/>
</dbReference>
<dbReference type="GO" id="GO:0005576">
    <property type="term" value="C:extracellular region"/>
    <property type="evidence" value="ECO:0007669"/>
    <property type="project" value="UniProtKB-SubCell"/>
</dbReference>
<keyword evidence="3" id="KW-0575">Peroxidase</keyword>
<evidence type="ECO:0000313" key="7">
    <source>
        <dbReference type="Proteomes" id="UP000079169"/>
    </source>
</evidence>
<evidence type="ECO:0000256" key="2">
    <source>
        <dbReference type="ARBA" id="ARBA00022525"/>
    </source>
</evidence>
<evidence type="ECO:0000313" key="8">
    <source>
        <dbReference type="RefSeq" id="XP_026681906.1"/>
    </source>
</evidence>
<dbReference type="Proteomes" id="UP000079169">
    <property type="component" value="Unplaced"/>
</dbReference>
<evidence type="ECO:0000256" key="1">
    <source>
        <dbReference type="ARBA" id="ARBA00004613"/>
    </source>
</evidence>
<dbReference type="SUPFAM" id="SSF48113">
    <property type="entry name" value="Heme-dependent peroxidases"/>
    <property type="match status" value="2"/>
</dbReference>
<gene>
    <name evidence="8" type="primary">LOC103512707</name>
</gene>
<dbReference type="AlphaFoldDB" id="A0A3Q0J0D6"/>
<dbReference type="InterPro" id="IPR019791">
    <property type="entry name" value="Haem_peroxidase_animal"/>
</dbReference>
<feature type="signal peptide" evidence="6">
    <location>
        <begin position="1"/>
        <end position="27"/>
    </location>
</feature>
<dbReference type="Pfam" id="PF03098">
    <property type="entry name" value="An_peroxidase"/>
    <property type="match status" value="2"/>
</dbReference>
<comment type="subcellular location">
    <subcellularLocation>
        <location evidence="1">Secreted</location>
    </subcellularLocation>
</comment>
<organism evidence="7 8">
    <name type="scientific">Diaphorina citri</name>
    <name type="common">Asian citrus psyllid</name>
    <dbReference type="NCBI Taxonomy" id="121845"/>
    <lineage>
        <taxon>Eukaryota</taxon>
        <taxon>Metazoa</taxon>
        <taxon>Ecdysozoa</taxon>
        <taxon>Arthropoda</taxon>
        <taxon>Hexapoda</taxon>
        <taxon>Insecta</taxon>
        <taxon>Pterygota</taxon>
        <taxon>Neoptera</taxon>
        <taxon>Paraneoptera</taxon>
        <taxon>Hemiptera</taxon>
        <taxon>Sternorrhyncha</taxon>
        <taxon>Psylloidea</taxon>
        <taxon>Psyllidae</taxon>
        <taxon>Diaphorininae</taxon>
        <taxon>Diaphorina</taxon>
    </lineage>
</organism>
<dbReference type="GO" id="GO:0004601">
    <property type="term" value="F:peroxidase activity"/>
    <property type="evidence" value="ECO:0007669"/>
    <property type="project" value="UniProtKB-KW"/>
</dbReference>
<evidence type="ECO:0000256" key="3">
    <source>
        <dbReference type="ARBA" id="ARBA00022559"/>
    </source>
</evidence>
<keyword evidence="2" id="KW-0964">Secreted</keyword>
<evidence type="ECO:0000256" key="5">
    <source>
        <dbReference type="PIRSR" id="PIRSR619791-2"/>
    </source>
</evidence>
<evidence type="ECO:0000256" key="4">
    <source>
        <dbReference type="ARBA" id="ARBA00023180"/>
    </source>
</evidence>
<dbReference type="PROSITE" id="PS50292">
    <property type="entry name" value="PEROXIDASE_3"/>
    <property type="match status" value="1"/>
</dbReference>
<dbReference type="GO" id="GO:0020037">
    <property type="term" value="F:heme binding"/>
    <property type="evidence" value="ECO:0007669"/>
    <property type="project" value="InterPro"/>
</dbReference>